<evidence type="ECO:0000256" key="3">
    <source>
        <dbReference type="SAM" id="Phobius"/>
    </source>
</evidence>
<evidence type="ECO:0000313" key="4">
    <source>
        <dbReference type="EMBL" id="RAR01321.1"/>
    </source>
</evidence>
<evidence type="ECO:0000256" key="1">
    <source>
        <dbReference type="SAM" id="Coils"/>
    </source>
</evidence>
<keyword evidence="3" id="KW-0472">Membrane</keyword>
<evidence type="ECO:0000256" key="2">
    <source>
        <dbReference type="SAM" id="MobiDB-lite"/>
    </source>
</evidence>
<dbReference type="Proteomes" id="UP000249619">
    <property type="component" value="Unassembled WGS sequence"/>
</dbReference>
<keyword evidence="3" id="KW-0812">Transmembrane</keyword>
<keyword evidence="1" id="KW-0175">Coiled coil</keyword>
<protein>
    <submittedName>
        <fullName evidence="4">Alpha-amylase type a isozyme</fullName>
    </submittedName>
</protein>
<reference evidence="5" key="1">
    <citation type="submission" date="2018-05" db="EMBL/GenBank/DDBJ databases">
        <title>Draft genome sequence of Stemphylium lycopersici strain CIDEFI 213.</title>
        <authorList>
            <person name="Medina R."/>
            <person name="Franco M.E.E."/>
            <person name="Lucentini C.G."/>
            <person name="Saparrat M.C.N."/>
            <person name="Balatti P.A."/>
        </authorList>
    </citation>
    <scope>NUCLEOTIDE SEQUENCE [LARGE SCALE GENOMIC DNA]</scope>
    <source>
        <strain evidence="5">CIDEFI 213</strain>
    </source>
</reference>
<feature type="transmembrane region" description="Helical" evidence="3">
    <location>
        <begin position="571"/>
        <end position="588"/>
    </location>
</feature>
<feature type="coiled-coil region" evidence="1">
    <location>
        <begin position="1266"/>
        <end position="1293"/>
    </location>
</feature>
<organism evidence="4 5">
    <name type="scientific">Stemphylium lycopersici</name>
    <name type="common">Tomato gray leaf spot disease fungus</name>
    <name type="synonym">Thyrospora lycopersici</name>
    <dbReference type="NCBI Taxonomy" id="183478"/>
    <lineage>
        <taxon>Eukaryota</taxon>
        <taxon>Fungi</taxon>
        <taxon>Dikarya</taxon>
        <taxon>Ascomycota</taxon>
        <taxon>Pezizomycotina</taxon>
        <taxon>Dothideomycetes</taxon>
        <taxon>Pleosporomycetidae</taxon>
        <taxon>Pleosporales</taxon>
        <taxon>Pleosporineae</taxon>
        <taxon>Pleosporaceae</taxon>
        <taxon>Stemphylium</taxon>
    </lineage>
</organism>
<feature type="transmembrane region" description="Helical" evidence="3">
    <location>
        <begin position="600"/>
        <end position="619"/>
    </location>
</feature>
<keyword evidence="3" id="KW-1133">Transmembrane helix</keyword>
<dbReference type="EMBL" id="QGDH01000278">
    <property type="protein sequence ID" value="RAR01321.1"/>
    <property type="molecule type" value="Genomic_DNA"/>
</dbReference>
<feature type="transmembrane region" description="Helical" evidence="3">
    <location>
        <begin position="1290"/>
        <end position="1323"/>
    </location>
</feature>
<comment type="caution">
    <text evidence="4">The sequence shown here is derived from an EMBL/GenBank/DDBJ whole genome shotgun (WGS) entry which is preliminary data.</text>
</comment>
<keyword evidence="5" id="KW-1185">Reference proteome</keyword>
<proteinExistence type="predicted"/>
<accession>A0A364MST1</accession>
<dbReference type="Gene3D" id="1.20.1170.10">
    <property type="match status" value="1"/>
</dbReference>
<feature type="compositionally biased region" description="Acidic residues" evidence="2">
    <location>
        <begin position="734"/>
        <end position="746"/>
    </location>
</feature>
<feature type="coiled-coil region" evidence="1">
    <location>
        <begin position="1368"/>
        <end position="1399"/>
    </location>
</feature>
<feature type="region of interest" description="Disordered" evidence="2">
    <location>
        <begin position="729"/>
        <end position="761"/>
    </location>
</feature>
<gene>
    <name evidence="4" type="ORF">DDE83_008936</name>
</gene>
<evidence type="ECO:0000313" key="5">
    <source>
        <dbReference type="Proteomes" id="UP000249619"/>
    </source>
</evidence>
<name>A0A364MST1_STELY</name>
<sequence>MIQIEHLLAVTEVITNQVTAEAALHPKKVPLSSEELAASHAERAKVMLLLDTAIAKTEGLRTQFANTDDTSTNSWSSSDFSWMEKQKLASEVAEVSAVNGPTVPTDPKAMSVAIVDGLTAKDPKGLGDQTMSLKAMAKAAEPILATFESILLKKGLENYNASLNTAPVVGFKGENVVYIQTKSNRLPTGSVTNDSWAVFDKVPVGFDASQGATHFFPYEGNLYIANGTKLWVRKCRPKGDPVLEKQACNNWPKMYYDTWEHLGDNALPSGNFTSIDAAVKFQLVALTSEGELQVLQQESLGSSNTFSAMSYVASGKNASSTPPSWLRIALNNGKFIGYDRGSNLWDIVPDFTSNTYTTENKYTLDHEDVFTEYTANDIGLVVAKKDGFLYKRIAATVDASAAPKDNEAAPAEKTKWIKWIAQEGVKNLGVASPGIILDLLTLTNSLKTRYLETQATLWPVVNTIKTFAGTHRVFLQQVNQAAKDFSVADSDAEKEKLALKVGKKAIGHAKAWSTILTKTVINAQEPVAAMAKQLSGVYTDLQQQIGLLNVKLVELKNILAEQGKALSAAKVGFWAGIGTMLLGKFSHVSERIGNFTNRNVLLVVGAGVMFVGGLIAASVSASKASKAAEAIAKTNSDISLVETAIRELTAVTDQFGEINNMYGVLNMFWGRMLGHATSIGTNDAALLKIIGMGLLTEEDASFVHAMEMTEQLEIGAQAYQDLISRQGIKIPTSNDDEDDEDDEDDNAAVASLGPSGHTSSDFQYARPLPVMKFALKAAHAQYALEQGNDDDYEALMMQALETQEASLSVLTDASMNAGLWFDVGTLKATAGVFLIESLQANLNTLRLSTPEAVVTGLRAIGSLVNARKNVAGSLRATIELAKLMGSWSNDPFDEESERHEKQVKTYKKPALDFCHLARDVATIANNSFAEINHLVQDHAIEVRRKIDGLRNEQKSLSEAMDGELRRIDVPFPLQLFGSQQTVMAWVQARAREIGARYEPKNQDIQTAIDQHEASLLGWATFHHEALPWVDMCMTISRNLASIQSLLESMGMELKVDALLYKQLMVHQWHQLIDNAQAILSLVGLSDSSGQQDLQNVVGFGAGMIARDNEAELMSVKAETSPKELLKTTVSPEPHLAKYLMACTGTSQAFYTTLTDLSILPLAGNINSGISSKAPKSILEVVQDLRSQYSNLAAANFTVVSQLMTTAEVQQVSLKRKAVASLRNDILVQRLLIYTESTRRSALNASEQWATASDEFARTCSTIKDNVAIYRALMKDLENAAAKKQKELDEYIAGIAADAIACCMISIGIGFGIAFGGAAGLVSVAKKAWMVIGKVGTVYDHQGLGWKDAFKTWYKDLDISEQAAVIANLKSFSKNLEQAADKLANASELLKDAVMALQDQALAISRMHAHLVNASEKMQVLKPIELDDSDREEITYQWRQVADAAEAWMNEFSRQGISPILQQFEEDIEE</sequence>